<dbReference type="InterPro" id="IPR025676">
    <property type="entry name" value="Clr5_dom"/>
</dbReference>
<dbReference type="Pfam" id="PF14420">
    <property type="entry name" value="Clr5"/>
    <property type="match status" value="1"/>
</dbReference>
<feature type="compositionally biased region" description="Polar residues" evidence="1">
    <location>
        <begin position="161"/>
        <end position="173"/>
    </location>
</feature>
<dbReference type="AlphaFoldDB" id="A0A1L7WYH0"/>
<keyword evidence="4" id="KW-1185">Reference proteome</keyword>
<accession>A0A1L7WYH0</accession>
<name>A0A1L7WYH0_9HELO</name>
<feature type="region of interest" description="Disordered" evidence="1">
    <location>
        <begin position="153"/>
        <end position="173"/>
    </location>
</feature>
<organism evidence="3 4">
    <name type="scientific">Phialocephala subalpina</name>
    <dbReference type="NCBI Taxonomy" id="576137"/>
    <lineage>
        <taxon>Eukaryota</taxon>
        <taxon>Fungi</taxon>
        <taxon>Dikarya</taxon>
        <taxon>Ascomycota</taxon>
        <taxon>Pezizomycotina</taxon>
        <taxon>Leotiomycetes</taxon>
        <taxon>Helotiales</taxon>
        <taxon>Mollisiaceae</taxon>
        <taxon>Phialocephala</taxon>
        <taxon>Phialocephala fortinii species complex</taxon>
    </lineage>
</organism>
<feature type="region of interest" description="Disordered" evidence="1">
    <location>
        <begin position="220"/>
        <end position="268"/>
    </location>
</feature>
<sequence>MNRQKAARHSEEAWRKYKEKIIALHDLERKTHEQIVQALGEMGFHITARQLKSKLKAWGCARNIKLQPDDVAILIRILDRRKREGKRSGVRMGNMILNEKQLHNLQRTLVRHQQRNSGGDIIVFTPSEPALSPPAGTVLASPSRFSRLLQQDPAGVGYPQHSCNSNHETGTTQPPILPEEANFQHLNIHENNNDFDLFEHELSPEMMNEVASFLRDTEDDDAMSEDDDAMSEDEDAMSEDEDNESVRMGNVPSRQLPEPAQSSPRWDPMLLDDPFLGVSMGSSRTPKFAWLLENISFPSLSGTHGSTQDRISQHPSPNGSYILDSMNQPCLNTEQHSEDLGPHLTLMRQCYASQHKEAALRIFEDELMKIAERTPQTQVGPAMIEVFKDQGLQFHEAETRFDAVIAEREQQYGFDHHVTAQTCLGFVKFLLATADAEKRGENYELKTAKRGLERARNVLTKVLKTGFDDRAISGMLDQEDPDGNVIGAPAQQDGTAHGADDAELTEIYITECTKRPHLVYALAELVQYTKLYKSFRVLEAVEGLIAMGLVEKCKMDNGKDGYRIPENLVVQLDQDNEVRISFLRQARAGLATSYGTLELVFVVFSAQSKGSSNESPLASCQ</sequence>
<proteinExistence type="predicted"/>
<dbReference type="OrthoDB" id="5308957at2759"/>
<gene>
    <name evidence="3" type="ORF">PAC_07708</name>
</gene>
<protein>
    <recommendedName>
        <fullName evidence="2">Clr5 domain-containing protein</fullName>
    </recommendedName>
</protein>
<evidence type="ECO:0000259" key="2">
    <source>
        <dbReference type="Pfam" id="PF14420"/>
    </source>
</evidence>
<feature type="domain" description="Clr5" evidence="2">
    <location>
        <begin position="10"/>
        <end position="59"/>
    </location>
</feature>
<reference evidence="3 4" key="1">
    <citation type="submission" date="2016-03" db="EMBL/GenBank/DDBJ databases">
        <authorList>
            <person name="Ploux O."/>
        </authorList>
    </citation>
    <scope>NUCLEOTIDE SEQUENCE [LARGE SCALE GENOMIC DNA]</scope>
    <source>
        <strain evidence="3 4">UAMH 11012</strain>
    </source>
</reference>
<dbReference type="EMBL" id="FJOG01000010">
    <property type="protein sequence ID" value="CZR57819.1"/>
    <property type="molecule type" value="Genomic_DNA"/>
</dbReference>
<feature type="compositionally biased region" description="Acidic residues" evidence="1">
    <location>
        <begin position="220"/>
        <end position="243"/>
    </location>
</feature>
<evidence type="ECO:0000313" key="3">
    <source>
        <dbReference type="EMBL" id="CZR57819.1"/>
    </source>
</evidence>
<evidence type="ECO:0000313" key="4">
    <source>
        <dbReference type="Proteomes" id="UP000184330"/>
    </source>
</evidence>
<dbReference type="Proteomes" id="UP000184330">
    <property type="component" value="Unassembled WGS sequence"/>
</dbReference>
<evidence type="ECO:0000256" key="1">
    <source>
        <dbReference type="SAM" id="MobiDB-lite"/>
    </source>
</evidence>